<dbReference type="EMBL" id="AH008062">
    <property type="protein sequence ID" value="AAD47992.1"/>
    <property type="molecule type" value="Genomic_RNA"/>
</dbReference>
<name>Q9RBV7_9PSED</name>
<protein>
    <submittedName>
        <fullName evidence="1">Uncharacterized protein</fullName>
    </submittedName>
</protein>
<reference evidence="1" key="1">
    <citation type="journal article" date="1999" name="Appl. Environ. Microbiol.">
        <title>Distribution of tetracycline resistance genes and transposons among phylloplane bacteria in Michigan apple orchards.</title>
        <authorList>
            <person name="Schnabel E.L."/>
            <person name="Jones A.L."/>
        </authorList>
    </citation>
    <scope>NUCLEOTIDE SEQUENCE</scope>
    <source>
        <strain evidence="1">R9</strain>
    </source>
</reference>
<evidence type="ECO:0000313" key="1">
    <source>
        <dbReference type="EMBL" id="AAD47992.1"/>
    </source>
</evidence>
<organism evidence="1">
    <name type="scientific">Pseudomonas sp. R9</name>
    <dbReference type="NCBI Taxonomy" id="101164"/>
    <lineage>
        <taxon>Bacteria</taxon>
        <taxon>Pseudomonadati</taxon>
        <taxon>Pseudomonadota</taxon>
        <taxon>Gammaproteobacteria</taxon>
        <taxon>Pseudomonadales</taxon>
        <taxon>Pseudomonadaceae</taxon>
        <taxon>Pseudomonas</taxon>
    </lineage>
</organism>
<sequence>MLFLIGVQGTFYFTAPSLSANGKSGVDQHFLRPVQLRGRFVVHGPNHDQMDRQPLQQRAGCQHLHTLAGCSAAIECQHRALGLLEVGRGDQDWPVHDTNNAFQLASDMLTQTATRLALATDNQQARFTLQLLQALQ</sequence>
<dbReference type="AlphaFoldDB" id="Q9RBV7"/>
<proteinExistence type="predicted"/>
<accession>Q9RBV7</accession>